<sequence>MQKYIVTAFIPDSEEEKEEYLSWSLVNIQRDEKNKIFKRDRQKFTLNFYKENEKMMIKFFEKFFILNDCCAEVYLEPVNTGTKQIFLYNERKKFWNYMKKLSFEQLFLREKIMINNKKDFDFFIKLGYRSDEKQCVKIIFENLDIKSESTGEYSYILFVDESSELKTVFEI</sequence>
<gene>
    <name evidence="1" type="ORF">HMPREF0554_2187</name>
</gene>
<reference evidence="1 2" key="1">
    <citation type="submission" date="2009-10" db="EMBL/GenBank/DDBJ databases">
        <authorList>
            <person name="Harkins D.M."/>
            <person name="Madupu R."/>
            <person name="Durkin A.S."/>
            <person name="Torralba M."/>
            <person name="Methe B."/>
            <person name="Sutton G.G."/>
            <person name="Strausberg R.L."/>
            <person name="Nelson K.E."/>
        </authorList>
    </citation>
    <scope>NUCLEOTIDE SEQUENCE [LARGE SCALE GENOMIC DNA]</scope>
    <source>
        <strain evidence="1 2">F0264</strain>
    </source>
</reference>
<protein>
    <submittedName>
        <fullName evidence="1">Uncharacterized protein</fullName>
    </submittedName>
</protein>
<name>D0GKR8_9FUSO</name>
<dbReference type="EMBL" id="ADAD01000091">
    <property type="protein sequence ID" value="EEY35306.1"/>
    <property type="molecule type" value="Genomic_DNA"/>
</dbReference>
<comment type="caution">
    <text evidence="1">The sequence shown here is derived from an EMBL/GenBank/DDBJ whole genome shotgun (WGS) entry which is preliminary data.</text>
</comment>
<accession>D0GKR8</accession>
<dbReference type="AlphaFoldDB" id="D0GKR8"/>
<dbReference type="RefSeq" id="WP_006807080.1">
    <property type="nucleotide sequence ID" value="NZ_ADAD01000091.1"/>
</dbReference>
<dbReference type="Proteomes" id="UP000004226">
    <property type="component" value="Unassembled WGS sequence"/>
</dbReference>
<organism evidence="1 2">
    <name type="scientific">Pseudoleptotrichia goodfellowii F0264</name>
    <dbReference type="NCBI Taxonomy" id="596323"/>
    <lineage>
        <taxon>Bacteria</taxon>
        <taxon>Fusobacteriati</taxon>
        <taxon>Fusobacteriota</taxon>
        <taxon>Fusobacteriia</taxon>
        <taxon>Fusobacteriales</taxon>
        <taxon>Leptotrichiaceae</taxon>
        <taxon>Pseudoleptotrichia</taxon>
    </lineage>
</organism>
<evidence type="ECO:0000313" key="1">
    <source>
        <dbReference type="EMBL" id="EEY35306.1"/>
    </source>
</evidence>
<keyword evidence="2" id="KW-1185">Reference proteome</keyword>
<proteinExistence type="predicted"/>
<evidence type="ECO:0000313" key="2">
    <source>
        <dbReference type="Proteomes" id="UP000004226"/>
    </source>
</evidence>